<sequence>MGKADERRKTQIEFINSGAEIEVGDASEAPLAISELIAIDGSSAYVEKHIGSGLTADIYKLKINGKSWNLKKKRAEILVRNIDGRTSFLNEVQRRGDFERLKKANAQAYRGIVDTAYASLNKGIILSHWIEGVPVKKYTREIFADLFNTLYHIETAGLFEYDLCPGNLLLQSDGSVRLFDFGYMYPYSPLKEFNPDGMQLPLFHPAERFETRSFMQHLMDMEDDQGIEAALVEYRSEKEAALEYYERRIKWLIENAADPGIVEWSKSFAGLWKKGLSGRAELAKLYGTESMRSYILDIYDDVGGRSCTRETLKKVDRVLSKIEAGNSFLFADPLFSLDGGELDRDRLLNKYTEIKKRVIEYQL</sequence>
<dbReference type="AlphaFoldDB" id="A0A1F7WP94"/>
<reference evidence="1 2" key="1">
    <citation type="journal article" date="2016" name="Nat. Commun.">
        <title>Thousands of microbial genomes shed light on interconnected biogeochemical processes in an aquifer system.</title>
        <authorList>
            <person name="Anantharaman K."/>
            <person name="Brown C.T."/>
            <person name="Hug L.A."/>
            <person name="Sharon I."/>
            <person name="Castelle C.J."/>
            <person name="Probst A.J."/>
            <person name="Thomas B.C."/>
            <person name="Singh A."/>
            <person name="Wilkins M.J."/>
            <person name="Karaoz U."/>
            <person name="Brodie E.L."/>
            <person name="Williams K.H."/>
            <person name="Hubbard S.S."/>
            <person name="Banfield J.F."/>
        </authorList>
    </citation>
    <scope>NUCLEOTIDE SEQUENCE [LARGE SCALE GENOMIC DNA]</scope>
</reference>
<dbReference type="STRING" id="1817813.A2008_05445"/>
<comment type="caution">
    <text evidence="1">The sequence shown here is derived from an EMBL/GenBank/DDBJ whole genome shotgun (WGS) entry which is preliminary data.</text>
</comment>
<dbReference type="Gene3D" id="1.10.510.10">
    <property type="entry name" value="Transferase(Phosphotransferase) domain 1"/>
    <property type="match status" value="1"/>
</dbReference>
<proteinExistence type="predicted"/>
<evidence type="ECO:0000313" key="2">
    <source>
        <dbReference type="Proteomes" id="UP000178735"/>
    </source>
</evidence>
<organism evidence="1 2">
    <name type="scientific">Candidatus Wallbacteria bacterium GWC2_49_35</name>
    <dbReference type="NCBI Taxonomy" id="1817813"/>
    <lineage>
        <taxon>Bacteria</taxon>
        <taxon>Candidatus Walliibacteriota</taxon>
    </lineage>
</organism>
<dbReference type="EMBL" id="MGFH01000138">
    <property type="protein sequence ID" value="OGM04662.1"/>
    <property type="molecule type" value="Genomic_DNA"/>
</dbReference>
<gene>
    <name evidence="1" type="ORF">A2008_05445</name>
</gene>
<name>A0A1F7WP94_9BACT</name>
<evidence type="ECO:0008006" key="3">
    <source>
        <dbReference type="Google" id="ProtNLM"/>
    </source>
</evidence>
<dbReference type="Proteomes" id="UP000178735">
    <property type="component" value="Unassembled WGS sequence"/>
</dbReference>
<protein>
    <recommendedName>
        <fullName evidence="3">Protein kinase domain-containing protein</fullName>
    </recommendedName>
</protein>
<dbReference type="InterPro" id="IPR011009">
    <property type="entry name" value="Kinase-like_dom_sf"/>
</dbReference>
<accession>A0A1F7WP94</accession>
<dbReference type="SUPFAM" id="SSF56112">
    <property type="entry name" value="Protein kinase-like (PK-like)"/>
    <property type="match status" value="1"/>
</dbReference>
<evidence type="ECO:0000313" key="1">
    <source>
        <dbReference type="EMBL" id="OGM04662.1"/>
    </source>
</evidence>